<reference evidence="2" key="1">
    <citation type="submission" date="2017-03" db="EMBL/GenBank/DDBJ databases">
        <title>Genomes of endolithic fungi from Antarctica.</title>
        <authorList>
            <person name="Coleine C."/>
            <person name="Masonjones S."/>
            <person name="Stajich J.E."/>
        </authorList>
    </citation>
    <scope>NUCLEOTIDE SEQUENCE [LARGE SCALE GENOMIC DNA]</scope>
    <source>
        <strain evidence="2">CCFEE 5527</strain>
    </source>
</reference>
<protein>
    <recommendedName>
        <fullName evidence="3">F-box domain-containing protein</fullName>
    </recommendedName>
</protein>
<dbReference type="Proteomes" id="UP000192596">
    <property type="component" value="Unassembled WGS sequence"/>
</dbReference>
<dbReference type="OrthoDB" id="3642267at2759"/>
<organism evidence="1 2">
    <name type="scientific">Cryoendolithus antarcticus</name>
    <dbReference type="NCBI Taxonomy" id="1507870"/>
    <lineage>
        <taxon>Eukaryota</taxon>
        <taxon>Fungi</taxon>
        <taxon>Dikarya</taxon>
        <taxon>Ascomycota</taxon>
        <taxon>Pezizomycotina</taxon>
        <taxon>Dothideomycetes</taxon>
        <taxon>Dothideomycetidae</taxon>
        <taxon>Cladosporiales</taxon>
        <taxon>Cladosporiaceae</taxon>
        <taxon>Cryoendolithus</taxon>
    </lineage>
</organism>
<evidence type="ECO:0008006" key="3">
    <source>
        <dbReference type="Google" id="ProtNLM"/>
    </source>
</evidence>
<comment type="caution">
    <text evidence="1">The sequence shown here is derived from an EMBL/GenBank/DDBJ whole genome shotgun (WGS) entry which is preliminary data.</text>
</comment>
<sequence>MAAALAVLDVPELLRHILLHLEDWQEPFVLQRVNQRFEATIAGSLQLRRMMWLAPKPSSKDLNLKVGKGLEFWMEDPPRDRIYNPLLIRQVHVNSGVRWPEGDKCRLYMYTSAEPRGISINVFHGRLVDDSMIFRRGSSWRRMLWAQISAVRISLSFHSFPKVPLHSRYLEFSDGATIGDLMDHIQRHLDVAQEKVRARRQAARKVQKRD</sequence>
<name>A0A1V8T8T2_9PEZI</name>
<gene>
    <name evidence="1" type="ORF">B0A48_06608</name>
</gene>
<keyword evidence="2" id="KW-1185">Reference proteome</keyword>
<proteinExistence type="predicted"/>
<evidence type="ECO:0000313" key="2">
    <source>
        <dbReference type="Proteomes" id="UP000192596"/>
    </source>
</evidence>
<accession>A0A1V8T8T2</accession>
<dbReference type="EMBL" id="NAJO01000013">
    <property type="protein sequence ID" value="OQO07817.1"/>
    <property type="molecule type" value="Genomic_DNA"/>
</dbReference>
<evidence type="ECO:0000313" key="1">
    <source>
        <dbReference type="EMBL" id="OQO07817.1"/>
    </source>
</evidence>
<dbReference type="InParanoid" id="A0A1V8T8T2"/>
<dbReference type="AlphaFoldDB" id="A0A1V8T8T2"/>